<evidence type="ECO:0000313" key="1">
    <source>
        <dbReference type="EMBL" id="JAD26598.1"/>
    </source>
</evidence>
<name>A0A0A8YM29_ARUDO</name>
<reference evidence="1" key="1">
    <citation type="submission" date="2014-09" db="EMBL/GenBank/DDBJ databases">
        <authorList>
            <person name="Magalhaes I.L.F."/>
            <person name="Oliveira U."/>
            <person name="Santos F.R."/>
            <person name="Vidigal T.H.D.A."/>
            <person name="Brescovit A.D."/>
            <person name="Santos A.J."/>
        </authorList>
    </citation>
    <scope>NUCLEOTIDE SEQUENCE</scope>
    <source>
        <tissue evidence="1">Shoot tissue taken approximately 20 cm above the soil surface</tissue>
    </source>
</reference>
<sequence>MRPGMGRDMRAVGSYIHGREMGWVAQ</sequence>
<protein>
    <submittedName>
        <fullName evidence="1">Uncharacterized protein</fullName>
    </submittedName>
</protein>
<dbReference type="EMBL" id="GBRH01271297">
    <property type="protein sequence ID" value="JAD26598.1"/>
    <property type="molecule type" value="Transcribed_RNA"/>
</dbReference>
<reference evidence="1" key="2">
    <citation type="journal article" date="2015" name="Data Brief">
        <title>Shoot transcriptome of the giant reed, Arundo donax.</title>
        <authorList>
            <person name="Barrero R.A."/>
            <person name="Guerrero F.D."/>
            <person name="Moolhuijzen P."/>
            <person name="Goolsby J.A."/>
            <person name="Tidwell J."/>
            <person name="Bellgard S.E."/>
            <person name="Bellgard M.I."/>
        </authorList>
    </citation>
    <scope>NUCLEOTIDE SEQUENCE</scope>
    <source>
        <tissue evidence="1">Shoot tissue taken approximately 20 cm above the soil surface</tissue>
    </source>
</reference>
<organism evidence="1">
    <name type="scientific">Arundo donax</name>
    <name type="common">Giant reed</name>
    <name type="synonym">Donax arundinaceus</name>
    <dbReference type="NCBI Taxonomy" id="35708"/>
    <lineage>
        <taxon>Eukaryota</taxon>
        <taxon>Viridiplantae</taxon>
        <taxon>Streptophyta</taxon>
        <taxon>Embryophyta</taxon>
        <taxon>Tracheophyta</taxon>
        <taxon>Spermatophyta</taxon>
        <taxon>Magnoliopsida</taxon>
        <taxon>Liliopsida</taxon>
        <taxon>Poales</taxon>
        <taxon>Poaceae</taxon>
        <taxon>PACMAD clade</taxon>
        <taxon>Arundinoideae</taxon>
        <taxon>Arundineae</taxon>
        <taxon>Arundo</taxon>
    </lineage>
</organism>
<dbReference type="AlphaFoldDB" id="A0A0A8YM29"/>
<accession>A0A0A8YM29</accession>
<proteinExistence type="predicted"/>